<reference evidence="1 2" key="1">
    <citation type="journal article" date="2019" name="Sci. Rep.">
        <title>Nanopore sequencing improves the draft genome of the human pathogenic amoeba Naegleria fowleri.</title>
        <authorList>
            <person name="Liechti N."/>
            <person name="Schurch N."/>
            <person name="Bruggmann R."/>
            <person name="Wittwer M."/>
        </authorList>
    </citation>
    <scope>NUCLEOTIDE SEQUENCE [LARGE SCALE GENOMIC DNA]</scope>
    <source>
        <strain evidence="1 2">ATCC 30894</strain>
    </source>
</reference>
<organism evidence="1 2">
    <name type="scientific">Naegleria fowleri</name>
    <name type="common">Brain eating amoeba</name>
    <dbReference type="NCBI Taxonomy" id="5763"/>
    <lineage>
        <taxon>Eukaryota</taxon>
        <taxon>Discoba</taxon>
        <taxon>Heterolobosea</taxon>
        <taxon>Tetramitia</taxon>
        <taxon>Eutetramitia</taxon>
        <taxon>Vahlkampfiidae</taxon>
        <taxon>Naegleria</taxon>
    </lineage>
</organism>
<evidence type="ECO:0008006" key="3">
    <source>
        <dbReference type="Google" id="ProtNLM"/>
    </source>
</evidence>
<dbReference type="Proteomes" id="UP000444721">
    <property type="component" value="Unassembled WGS sequence"/>
</dbReference>
<evidence type="ECO:0000313" key="1">
    <source>
        <dbReference type="EMBL" id="KAF0982398.1"/>
    </source>
</evidence>
<evidence type="ECO:0000313" key="2">
    <source>
        <dbReference type="Proteomes" id="UP000444721"/>
    </source>
</evidence>
<sequence length="424" mass="49985">MAEVPELVHHHLHYFFIASCEDYLETTLQRHEPLSEWTTIQLNNKQEDEHSEEEVGMMRVERQFIVFDWLESFKETKKASSSSSEHVSVDGLYEYLMKRILASTTLDDKSKENEDSLENRKIDINIVIRTTWNYVDYYDEFIEWLHILEQLQAKYQDVNHHVMIRVFNDPSLMIWNSSKRYLFEIQEEWNGYNIVPSQIVDFDSVKNLNDDEVVNKYCLMFNNCEKLVFKPLISAGSFNTFVIGKSRETNDKASVDYLTNREENLKIIRKDLSESCQSKHRDRKLYIVQPFLDCIVNDGEYSFIYVNEKLSHTLQKRPKDGDFRVQGEFGGSNTYADLSRFNETILANGQHLFEKIKKEKSPNSFILYCRLDVVIDWNSNNISICELELLEPHLYFETINPNDPSVAIQKENELYDSVVKHNIA</sequence>
<dbReference type="PANTHER" id="PTHR39217">
    <property type="match status" value="1"/>
</dbReference>
<accession>A0A6A5C9N4</accession>
<dbReference type="GeneID" id="68118543"/>
<dbReference type="VEuPathDB" id="AmoebaDB:NfTy_019900"/>
<dbReference type="EMBL" id="VFQX01000009">
    <property type="protein sequence ID" value="KAF0982398.1"/>
    <property type="molecule type" value="Genomic_DNA"/>
</dbReference>
<name>A0A6A5C9N4_NAEFO</name>
<dbReference type="SUPFAM" id="SSF56059">
    <property type="entry name" value="Glutathione synthetase ATP-binding domain-like"/>
    <property type="match status" value="1"/>
</dbReference>
<comment type="caution">
    <text evidence="1">The sequence shown here is derived from an EMBL/GenBank/DDBJ whole genome shotgun (WGS) entry which is preliminary data.</text>
</comment>
<dbReference type="VEuPathDB" id="AmoebaDB:NF0132130"/>
<dbReference type="RefSeq" id="XP_044567111.1">
    <property type="nucleotide sequence ID" value="XM_044701724.1"/>
</dbReference>
<keyword evidence="2" id="KW-1185">Reference proteome</keyword>
<dbReference type="PANTHER" id="PTHR39217:SF1">
    <property type="entry name" value="GLUTATHIONE SYNTHETASE"/>
    <property type="match status" value="1"/>
</dbReference>
<gene>
    <name evidence="1" type="ORF">FDP41_011328</name>
</gene>
<dbReference type="OMA" id="ELAWECK"/>
<dbReference type="AlphaFoldDB" id="A0A6A5C9N4"/>
<dbReference type="InterPro" id="IPR053191">
    <property type="entry name" value="DcsG_Biosynth_Enzyme"/>
</dbReference>
<protein>
    <recommendedName>
        <fullName evidence="3">ATP-grasp domain-containing protein</fullName>
    </recommendedName>
</protein>
<proteinExistence type="predicted"/>
<dbReference type="OrthoDB" id="406765at2759"/>
<dbReference type="VEuPathDB" id="AmoebaDB:FDP41_011328"/>